<organism evidence="5 6">
    <name type="scientific">Salinivirga cyanobacteriivorans</name>
    <dbReference type="NCBI Taxonomy" id="1307839"/>
    <lineage>
        <taxon>Bacteria</taxon>
        <taxon>Pseudomonadati</taxon>
        <taxon>Bacteroidota</taxon>
        <taxon>Bacteroidia</taxon>
        <taxon>Bacteroidales</taxon>
        <taxon>Salinivirgaceae</taxon>
        <taxon>Salinivirga</taxon>
    </lineage>
</organism>
<dbReference type="OrthoDB" id="905812at2"/>
<protein>
    <recommendedName>
        <fullName evidence="4">Outer membrane protein beta-barrel domain-containing protein</fullName>
    </recommendedName>
</protein>
<name>A0A0S2I1U4_9BACT</name>
<evidence type="ECO:0000313" key="5">
    <source>
        <dbReference type="EMBL" id="ALO16228.1"/>
    </source>
</evidence>
<gene>
    <name evidence="5" type="ORF">L21SP5_02605</name>
</gene>
<dbReference type="SUPFAM" id="SSF49464">
    <property type="entry name" value="Carboxypeptidase regulatory domain-like"/>
    <property type="match status" value="1"/>
</dbReference>
<dbReference type="STRING" id="1307839.L21SP5_02605"/>
<evidence type="ECO:0000256" key="1">
    <source>
        <dbReference type="ARBA" id="ARBA00004442"/>
    </source>
</evidence>
<dbReference type="AlphaFoldDB" id="A0A0S2I1U4"/>
<reference evidence="5 6" key="1">
    <citation type="submission" date="2015-11" db="EMBL/GenBank/DDBJ databases">
        <title>Description and complete genome sequence of a novel strain predominating in hypersaline microbial mats and representing a new family of the Bacteriodetes phylum.</title>
        <authorList>
            <person name="Spring S."/>
            <person name="Bunk B."/>
            <person name="Sproer C."/>
            <person name="Klenk H.-P."/>
        </authorList>
    </citation>
    <scope>NUCLEOTIDE SEQUENCE [LARGE SCALE GENOMIC DNA]</scope>
    <source>
        <strain evidence="5 6">L21-Spi-D4</strain>
    </source>
</reference>
<dbReference type="GO" id="GO:0009279">
    <property type="term" value="C:cell outer membrane"/>
    <property type="evidence" value="ECO:0007669"/>
    <property type="project" value="UniProtKB-SubCell"/>
</dbReference>
<keyword evidence="6" id="KW-1185">Reference proteome</keyword>
<feature type="domain" description="Outer membrane protein beta-barrel" evidence="4">
    <location>
        <begin position="402"/>
        <end position="702"/>
    </location>
</feature>
<dbReference type="InterPro" id="IPR041700">
    <property type="entry name" value="OMP_b-brl_3"/>
</dbReference>
<dbReference type="InterPro" id="IPR008969">
    <property type="entry name" value="CarboxyPept-like_regulatory"/>
</dbReference>
<evidence type="ECO:0000256" key="2">
    <source>
        <dbReference type="ARBA" id="ARBA00023136"/>
    </source>
</evidence>
<dbReference type="EMBL" id="CP013118">
    <property type="protein sequence ID" value="ALO16228.1"/>
    <property type="molecule type" value="Genomic_DNA"/>
</dbReference>
<dbReference type="RefSeq" id="WP_057953620.1">
    <property type="nucleotide sequence ID" value="NZ_CP013118.1"/>
</dbReference>
<keyword evidence="2" id="KW-0472">Membrane</keyword>
<dbReference type="InterPro" id="IPR036942">
    <property type="entry name" value="Beta-barrel_TonB_sf"/>
</dbReference>
<evidence type="ECO:0000259" key="4">
    <source>
        <dbReference type="Pfam" id="PF14905"/>
    </source>
</evidence>
<evidence type="ECO:0000313" key="6">
    <source>
        <dbReference type="Proteomes" id="UP000064893"/>
    </source>
</evidence>
<dbReference type="Proteomes" id="UP000064893">
    <property type="component" value="Chromosome"/>
</dbReference>
<keyword evidence="3" id="KW-0998">Cell outer membrane</keyword>
<dbReference type="KEGG" id="blq:L21SP5_02605"/>
<accession>A0A0S2I1U4</accession>
<dbReference type="Gene3D" id="2.40.170.20">
    <property type="entry name" value="TonB-dependent receptor, beta-barrel domain"/>
    <property type="match status" value="1"/>
</dbReference>
<comment type="subcellular location">
    <subcellularLocation>
        <location evidence="1">Cell outer membrane</location>
    </subcellularLocation>
</comment>
<evidence type="ECO:0000256" key="3">
    <source>
        <dbReference type="ARBA" id="ARBA00023237"/>
    </source>
</evidence>
<dbReference type="Pfam" id="PF14905">
    <property type="entry name" value="OMP_b-brl_3"/>
    <property type="match status" value="1"/>
</dbReference>
<proteinExistence type="predicted"/>
<dbReference type="SUPFAM" id="SSF56935">
    <property type="entry name" value="Porins"/>
    <property type="match status" value="1"/>
</dbReference>
<sequence>MCKSIIKNLTKSLLLILSIQTVVNGQNFKNFTGTLKDRTTGKAIPFANVVLLKSPDSDQLAGAMSNINGNFTLHGETEKATHIKISHLSYRDTLICASDLITNTNDTATILLNSNAVVYSEIVITADAIKGKSDQSGTTYFINEALKNHSASAIDIVKRLPGIQIDFTQNLNTQNNGKTVLFIDGKQHEINYLQQIPVKKISKISINQNPGVKYGGDVTTVIHITMKKDQKGLSGQVYSEIPTDKSLIYMFPKLSLSFAEKKYQISLAYNGKMNYFNILEEEEYKISTNENHLWISNKQYLRQKTWSQNFNYSADVKFNKKQLSFFGSYNPYSQELDGDILTKSLLTQQKLLSAVRKDQDINHQFYNSINYQQIFGNKAKLISNFQHGFYKGKNVIIYDSINEHNLSYSSSRPAQHTFRFNTDLEFPVSTHFKFNAGTKASLNMLENKDIEDFSYQSTVIGNYGAFTFARNKINISAGIRLEYERSMDNQQYSRRSHAFMPNFTINLKLKNNHNLHLLYNKSIHRPYRYQLNPVVNHVNTYQTMSGNSQLKNQINQELASEYHFNKGSDYYAFKLFYVDEKDVISQITTHDDSALLHTTFQNAGRLLKYGFSINSAVKYFTRLTIYGNLKVYNITTLVNNQFKNNVDANKNKPAYEISVSALLTLPKKFTASLQFQYVSPQKHHQRITMADPLCFASFEKHFKNNLRVAITGAVPISHKLLFGGEKISGDNFTKRTNGYILLNKFPVWFSFTYNFSAGKKIIPGKHKIQNTEQIRQKGF</sequence>